<organism evidence="5 6">
    <name type="scientific">Serratia ureilytica</name>
    <dbReference type="NCBI Taxonomy" id="300181"/>
    <lineage>
        <taxon>Bacteria</taxon>
        <taxon>Pseudomonadati</taxon>
        <taxon>Pseudomonadota</taxon>
        <taxon>Gammaproteobacteria</taxon>
        <taxon>Enterobacterales</taxon>
        <taxon>Yersiniaceae</taxon>
        <taxon>Serratia</taxon>
    </lineage>
</organism>
<protein>
    <submittedName>
        <fullName evidence="5">Sugar diacid recognition domain-containing protein</fullName>
    </submittedName>
</protein>
<feature type="domain" description="PucR C-terminal helix-turn-helix" evidence="3">
    <location>
        <begin position="317"/>
        <end position="373"/>
    </location>
</feature>
<evidence type="ECO:0000313" key="5">
    <source>
        <dbReference type="EMBL" id="MDQ1859613.1"/>
    </source>
</evidence>
<dbReference type="GeneID" id="64309599"/>
<gene>
    <name evidence="5" type="ORF">Q6237_01275</name>
</gene>
<evidence type="ECO:0000259" key="4">
    <source>
        <dbReference type="Pfam" id="PF17853"/>
    </source>
</evidence>
<feature type="domain" description="CdaR GGDEF-like" evidence="4">
    <location>
        <begin position="149"/>
        <end position="266"/>
    </location>
</feature>
<dbReference type="InterPro" id="IPR025736">
    <property type="entry name" value="PucR_C-HTH_dom"/>
</dbReference>
<comment type="caution">
    <text evidence="5">The sequence shown here is derived from an EMBL/GenBank/DDBJ whole genome shotgun (WGS) entry which is preliminary data.</text>
</comment>
<dbReference type="Pfam" id="PF17853">
    <property type="entry name" value="GGDEF_2"/>
    <property type="match status" value="1"/>
</dbReference>
<name>A0ABU0VEE1_9GAMM</name>
<dbReference type="Pfam" id="PF05651">
    <property type="entry name" value="Diacid_rec"/>
    <property type="match status" value="1"/>
</dbReference>
<accession>A0ABU0VEE1</accession>
<dbReference type="InterPro" id="IPR009057">
    <property type="entry name" value="Homeodomain-like_sf"/>
</dbReference>
<dbReference type="Proteomes" id="UP001177872">
    <property type="component" value="Unassembled WGS sequence"/>
</dbReference>
<dbReference type="EMBL" id="JAVCZN010000001">
    <property type="protein sequence ID" value="MDQ1859613.1"/>
    <property type="molecule type" value="Genomic_DNA"/>
</dbReference>
<dbReference type="Pfam" id="PF13556">
    <property type="entry name" value="HTH_30"/>
    <property type="match status" value="1"/>
</dbReference>
<evidence type="ECO:0000256" key="1">
    <source>
        <dbReference type="ARBA" id="ARBA00006754"/>
    </source>
</evidence>
<dbReference type="PANTHER" id="PTHR33744:SF15">
    <property type="entry name" value="CARBOHYDRATE DIACID REGULATOR"/>
    <property type="match status" value="1"/>
</dbReference>
<dbReference type="InterPro" id="IPR041522">
    <property type="entry name" value="CdaR_GGDEF"/>
</dbReference>
<evidence type="ECO:0000259" key="3">
    <source>
        <dbReference type="Pfam" id="PF13556"/>
    </source>
</evidence>
<dbReference type="SUPFAM" id="SSF46689">
    <property type="entry name" value="Homeodomain-like"/>
    <property type="match status" value="1"/>
</dbReference>
<reference evidence="5" key="1">
    <citation type="submission" date="2023-07" db="EMBL/GenBank/DDBJ databases">
        <title>In vitro acaricidal activity of Serratia ureilytica strains isolated from Mimosa pudica nodules againts the dust mite Tyrophagus putrescentiae.</title>
        <authorList>
            <person name="Wong-Villareal A."/>
            <person name="Cerqueda-Garcia D."/>
        </authorList>
    </citation>
    <scope>NUCLEOTIDE SEQUENCE</scope>
    <source>
        <strain evidence="5">UTS2</strain>
    </source>
</reference>
<feature type="domain" description="Putative sugar diacid recognition" evidence="2">
    <location>
        <begin position="9"/>
        <end position="141"/>
    </location>
</feature>
<dbReference type="InterPro" id="IPR042070">
    <property type="entry name" value="PucR_C-HTH_sf"/>
</dbReference>
<proteinExistence type="inferred from homology"/>
<dbReference type="RefSeq" id="WP_033651111.1">
    <property type="nucleotide sequence ID" value="NZ_BAAAFT010000014.1"/>
</dbReference>
<dbReference type="Gene3D" id="1.10.10.2840">
    <property type="entry name" value="PucR C-terminal helix-turn-helix domain"/>
    <property type="match status" value="1"/>
</dbReference>
<keyword evidence="6" id="KW-1185">Reference proteome</keyword>
<comment type="similarity">
    <text evidence="1">Belongs to the CdaR family.</text>
</comment>
<evidence type="ECO:0000313" key="6">
    <source>
        <dbReference type="Proteomes" id="UP001177872"/>
    </source>
</evidence>
<sequence>MLRQTKLLAEATARQIVQRAMGIISHSVNVMDSNGVIIASGNPQRLFQRHEGAVLALAENRVVEIDRATAEHLKGVRPGINLPFSFRNQRVGVIGISGEPAEVRAYAELVKMAAEMMVEQAALLDQHQWEKRYREELANQLLQPQPNTASLEAMAAYLGLDLRQARIVWIVELQEAQPHLLRELLAELEATQRDALIAITGFNEMTLLRPASMAQGEWSLKLERQQAQRLQNQLKHRFRVRLIVGGFYDDPQSAYRSSLTARATQAMAQRLKLRHATLFYHDYPLPSLLCDLGEDWRAQELGRPWRTLEEQDEKGVLRATLRHYFSQNCDQTQAAAQLHIHVNTLRYRLQRIEAITGMKINQLTDSLRLYIGMLMHD</sequence>
<evidence type="ECO:0000259" key="2">
    <source>
        <dbReference type="Pfam" id="PF05651"/>
    </source>
</evidence>
<dbReference type="PANTHER" id="PTHR33744">
    <property type="entry name" value="CARBOHYDRATE DIACID REGULATOR"/>
    <property type="match status" value="1"/>
</dbReference>
<dbReference type="InterPro" id="IPR008599">
    <property type="entry name" value="Diacid_rec"/>
</dbReference>
<dbReference type="InterPro" id="IPR051448">
    <property type="entry name" value="CdaR-like_regulators"/>
</dbReference>